<evidence type="ECO:0000313" key="3">
    <source>
        <dbReference type="Proteomes" id="UP001652660"/>
    </source>
</evidence>
<evidence type="ECO:0000256" key="1">
    <source>
        <dbReference type="SAM" id="MobiDB-lite"/>
    </source>
</evidence>
<dbReference type="OrthoDB" id="1936908at2759"/>
<organism evidence="3 4">
    <name type="scientific">Coffea arabica</name>
    <name type="common">Arabian coffee</name>
    <dbReference type="NCBI Taxonomy" id="13443"/>
    <lineage>
        <taxon>Eukaryota</taxon>
        <taxon>Viridiplantae</taxon>
        <taxon>Streptophyta</taxon>
        <taxon>Embryophyta</taxon>
        <taxon>Tracheophyta</taxon>
        <taxon>Spermatophyta</taxon>
        <taxon>Magnoliopsida</taxon>
        <taxon>eudicotyledons</taxon>
        <taxon>Gunneridae</taxon>
        <taxon>Pentapetalae</taxon>
        <taxon>asterids</taxon>
        <taxon>lamiids</taxon>
        <taxon>Gentianales</taxon>
        <taxon>Rubiaceae</taxon>
        <taxon>Ixoroideae</taxon>
        <taxon>Gardenieae complex</taxon>
        <taxon>Bertiereae - Coffeeae clade</taxon>
        <taxon>Coffeeae</taxon>
        <taxon>Coffea</taxon>
    </lineage>
</organism>
<name>A0A6P6SAH0_COFAR</name>
<sequence length="211" mass="24370">MVNQQAQGPGGNAGNPGNNVGNQEGEDRALERFQKFAPPKFIGGSNPDLAEGWLDRMLDIFAALRYLEERQISFAIFQFKGAARAWWNVIKAKWEREQTLWTRVNFTRKFNEKYLPPIVQERHEDDFIRLRQGASSVAEYEIQFTKLSRFAPDFVLTEQKQIRRFIQGLNVEIQEALAAAQLNTFSQALEKAQRIEAARGQVKAFHNQKRR</sequence>
<dbReference type="Proteomes" id="UP001652660">
    <property type="component" value="Chromosome 5c"/>
</dbReference>
<dbReference type="GeneID" id="113689223"/>
<dbReference type="RefSeq" id="XP_027062826.2">
    <property type="nucleotide sequence ID" value="XM_027207025.2"/>
</dbReference>
<dbReference type="InterPro" id="IPR005162">
    <property type="entry name" value="Retrotrans_gag_dom"/>
</dbReference>
<dbReference type="AlphaFoldDB" id="A0A6P6SAH0"/>
<proteinExistence type="predicted"/>
<evidence type="ECO:0000313" key="4">
    <source>
        <dbReference type="RefSeq" id="XP_027062826.2"/>
    </source>
</evidence>
<keyword evidence="3" id="KW-1185">Reference proteome</keyword>
<feature type="domain" description="Retrotransposon gag" evidence="2">
    <location>
        <begin position="74"/>
        <end position="170"/>
    </location>
</feature>
<reference evidence="4" key="2">
    <citation type="submission" date="2025-08" db="UniProtKB">
        <authorList>
            <consortium name="RefSeq"/>
        </authorList>
    </citation>
    <scope>IDENTIFICATION</scope>
    <source>
        <tissue evidence="4">Leaves</tissue>
    </source>
</reference>
<feature type="region of interest" description="Disordered" evidence="1">
    <location>
        <begin position="1"/>
        <end position="26"/>
    </location>
</feature>
<reference evidence="3" key="1">
    <citation type="journal article" date="2025" name="Foods">
        <title>Unveiling the Microbial Signatures of Arabica Coffee Cherries: Insights into Ripeness Specific Diversity, Functional Traits, and Implications for Quality and Safety.</title>
        <authorList>
            <consortium name="RefSeq"/>
            <person name="Tenea G.N."/>
            <person name="Cifuentes V."/>
            <person name="Reyes P."/>
            <person name="Cevallos-Vallejos M."/>
        </authorList>
    </citation>
    <scope>NUCLEOTIDE SEQUENCE [LARGE SCALE GENOMIC DNA]</scope>
</reference>
<protein>
    <recommendedName>
        <fullName evidence="2">Retrotransposon gag domain-containing protein</fullName>
    </recommendedName>
</protein>
<gene>
    <name evidence="4" type="primary">LOC113689223</name>
</gene>
<accession>A0A6P6SAH0</accession>
<dbReference type="Pfam" id="PF03732">
    <property type="entry name" value="Retrotrans_gag"/>
    <property type="match status" value="1"/>
</dbReference>
<evidence type="ECO:0000259" key="2">
    <source>
        <dbReference type="Pfam" id="PF03732"/>
    </source>
</evidence>